<dbReference type="AlphaFoldDB" id="A0A699HCH6"/>
<name>A0A699HCH6_TANCI</name>
<reference evidence="1" key="1">
    <citation type="journal article" date="2019" name="Sci. Rep.">
        <title>Draft genome of Tanacetum cinerariifolium, the natural source of mosquito coil.</title>
        <authorList>
            <person name="Yamashiro T."/>
            <person name="Shiraishi A."/>
            <person name="Satake H."/>
            <person name="Nakayama K."/>
        </authorList>
    </citation>
    <scope>NUCLEOTIDE SEQUENCE</scope>
</reference>
<gene>
    <name evidence="1" type="ORF">Tci_367580</name>
</gene>
<comment type="caution">
    <text evidence="1">The sequence shown here is derived from an EMBL/GenBank/DDBJ whole genome shotgun (WGS) entry which is preliminary data.</text>
</comment>
<organism evidence="1">
    <name type="scientific">Tanacetum cinerariifolium</name>
    <name type="common">Dalmatian daisy</name>
    <name type="synonym">Chrysanthemum cinerariifolium</name>
    <dbReference type="NCBI Taxonomy" id="118510"/>
    <lineage>
        <taxon>Eukaryota</taxon>
        <taxon>Viridiplantae</taxon>
        <taxon>Streptophyta</taxon>
        <taxon>Embryophyta</taxon>
        <taxon>Tracheophyta</taxon>
        <taxon>Spermatophyta</taxon>
        <taxon>Magnoliopsida</taxon>
        <taxon>eudicotyledons</taxon>
        <taxon>Gunneridae</taxon>
        <taxon>Pentapetalae</taxon>
        <taxon>asterids</taxon>
        <taxon>campanulids</taxon>
        <taxon>Asterales</taxon>
        <taxon>Asteraceae</taxon>
        <taxon>Asteroideae</taxon>
        <taxon>Anthemideae</taxon>
        <taxon>Anthemidinae</taxon>
        <taxon>Tanacetum</taxon>
    </lineage>
</organism>
<accession>A0A699HCH6</accession>
<dbReference type="EMBL" id="BKCJ010141526">
    <property type="protein sequence ID" value="GEX95605.1"/>
    <property type="molecule type" value="Genomic_DNA"/>
</dbReference>
<sequence length="221" mass="24616">MDPNPQVGLGPNYPLTVALPFPNDLSVDVKADQGVTYQSQDVQINPVQAVDDSLIVSKRSLIESENNNALSKLVNETQLQHHQSLITQSKTLEANLNTNIKALDVGSVITQSSRTKSIKHVTSNSLGNYITHTVDADIRPTNDQVPFAEVQLTAQHNVLANEQQHTEQFKPIYDTYLLEKINSNTTPNSRNMSHRGEEIDQDAEQYQVKSLLLNAELFKTK</sequence>
<proteinExistence type="predicted"/>
<evidence type="ECO:0000313" key="1">
    <source>
        <dbReference type="EMBL" id="GEX95605.1"/>
    </source>
</evidence>
<protein>
    <submittedName>
        <fullName evidence="1">Uncharacterized protein</fullName>
    </submittedName>
</protein>